<name>A0A0E9TSL9_ANGAN</name>
<protein>
    <submittedName>
        <fullName evidence="1">Uncharacterized protein</fullName>
    </submittedName>
</protein>
<evidence type="ECO:0000313" key="1">
    <source>
        <dbReference type="EMBL" id="JAH56556.1"/>
    </source>
</evidence>
<dbReference type="EMBL" id="GBXM01052021">
    <property type="protein sequence ID" value="JAH56556.1"/>
    <property type="molecule type" value="Transcribed_RNA"/>
</dbReference>
<proteinExistence type="predicted"/>
<reference evidence="1" key="2">
    <citation type="journal article" date="2015" name="Fish Shellfish Immunol.">
        <title>Early steps in the European eel (Anguilla anguilla)-Vibrio vulnificus interaction in the gills: Role of the RtxA13 toxin.</title>
        <authorList>
            <person name="Callol A."/>
            <person name="Pajuelo D."/>
            <person name="Ebbesson L."/>
            <person name="Teles M."/>
            <person name="MacKenzie S."/>
            <person name="Amaro C."/>
        </authorList>
    </citation>
    <scope>NUCLEOTIDE SEQUENCE</scope>
</reference>
<dbReference type="AlphaFoldDB" id="A0A0E9TSL9"/>
<sequence length="30" mass="3224">MSNHGHIATLFGRVQTSTCYPLKLAMSGTT</sequence>
<reference evidence="1" key="1">
    <citation type="submission" date="2014-11" db="EMBL/GenBank/DDBJ databases">
        <authorList>
            <person name="Amaro Gonzalez C."/>
        </authorList>
    </citation>
    <scope>NUCLEOTIDE SEQUENCE</scope>
</reference>
<organism evidence="1">
    <name type="scientific">Anguilla anguilla</name>
    <name type="common">European freshwater eel</name>
    <name type="synonym">Muraena anguilla</name>
    <dbReference type="NCBI Taxonomy" id="7936"/>
    <lineage>
        <taxon>Eukaryota</taxon>
        <taxon>Metazoa</taxon>
        <taxon>Chordata</taxon>
        <taxon>Craniata</taxon>
        <taxon>Vertebrata</taxon>
        <taxon>Euteleostomi</taxon>
        <taxon>Actinopterygii</taxon>
        <taxon>Neopterygii</taxon>
        <taxon>Teleostei</taxon>
        <taxon>Anguilliformes</taxon>
        <taxon>Anguillidae</taxon>
        <taxon>Anguilla</taxon>
    </lineage>
</organism>
<accession>A0A0E9TSL9</accession>